<dbReference type="InterPro" id="IPR027463">
    <property type="entry name" value="AcrB_DN_DC_subdom"/>
</dbReference>
<dbReference type="GO" id="GO:0042910">
    <property type="term" value="F:xenobiotic transmembrane transporter activity"/>
    <property type="evidence" value="ECO:0007669"/>
    <property type="project" value="TreeGrafter"/>
</dbReference>
<evidence type="ECO:0000256" key="1">
    <source>
        <dbReference type="SAM" id="Phobius"/>
    </source>
</evidence>
<evidence type="ECO:0000313" key="2">
    <source>
        <dbReference type="EMBL" id="KKK96606.1"/>
    </source>
</evidence>
<keyword evidence="1" id="KW-1133">Transmembrane helix</keyword>
<name>A0A0F9CIU9_9ZZZZ</name>
<dbReference type="SUPFAM" id="SSF82714">
    <property type="entry name" value="Multidrug efflux transporter AcrB TolC docking domain, DN and DC subdomains"/>
    <property type="match status" value="1"/>
</dbReference>
<protein>
    <recommendedName>
        <fullName evidence="3">Acriflavin resistance protein</fullName>
    </recommendedName>
</protein>
<dbReference type="AlphaFoldDB" id="A0A0F9CIU9"/>
<dbReference type="PANTHER" id="PTHR32063">
    <property type="match status" value="1"/>
</dbReference>
<dbReference type="PANTHER" id="PTHR32063:SF0">
    <property type="entry name" value="SWARMING MOTILITY PROTEIN SWRC"/>
    <property type="match status" value="1"/>
</dbReference>
<dbReference type="InterPro" id="IPR001036">
    <property type="entry name" value="Acrflvin-R"/>
</dbReference>
<feature type="transmembrane region" description="Helical" evidence="1">
    <location>
        <begin position="233"/>
        <end position="253"/>
    </location>
</feature>
<accession>A0A0F9CIU9</accession>
<dbReference type="Gene3D" id="1.20.1640.10">
    <property type="entry name" value="Multidrug efflux transporter AcrB transmembrane domain"/>
    <property type="match status" value="1"/>
</dbReference>
<dbReference type="EMBL" id="LAZR01046406">
    <property type="protein sequence ID" value="KKK96606.1"/>
    <property type="molecule type" value="Genomic_DNA"/>
</dbReference>
<feature type="transmembrane region" description="Helical" evidence="1">
    <location>
        <begin position="207"/>
        <end position="226"/>
    </location>
</feature>
<dbReference type="Pfam" id="PF00873">
    <property type="entry name" value="ACR_tran"/>
    <property type="match status" value="1"/>
</dbReference>
<reference evidence="2" key="1">
    <citation type="journal article" date="2015" name="Nature">
        <title>Complex archaea that bridge the gap between prokaryotes and eukaryotes.</title>
        <authorList>
            <person name="Spang A."/>
            <person name="Saw J.H."/>
            <person name="Jorgensen S.L."/>
            <person name="Zaremba-Niedzwiedzka K."/>
            <person name="Martijn J."/>
            <person name="Lind A.E."/>
            <person name="van Eijk R."/>
            <person name="Schleper C."/>
            <person name="Guy L."/>
            <person name="Ettema T.J."/>
        </authorList>
    </citation>
    <scope>NUCLEOTIDE SEQUENCE</scope>
</reference>
<comment type="caution">
    <text evidence="2">The sequence shown here is derived from an EMBL/GenBank/DDBJ whole genome shotgun (WGS) entry which is preliminary data.</text>
</comment>
<gene>
    <name evidence="2" type="ORF">LCGC14_2661090</name>
</gene>
<dbReference type="Gene3D" id="3.30.2090.10">
    <property type="entry name" value="Multidrug efflux transporter AcrB TolC docking domain, DN and DC subdomains"/>
    <property type="match status" value="1"/>
</dbReference>
<dbReference type="PRINTS" id="PR00702">
    <property type="entry name" value="ACRIFLAVINRP"/>
</dbReference>
<sequence>MEVGDAAGEASEQIGRDGVVCQEVGHHPFFRQPAHLHRVVDGLPLGLDLGNPELRIAIDRRRASELGISNRDLGFSVSALVDGVKASSYRYQGKEIDIMLVSQRGFGHRTHELEQMPIATPDGQWVTLGSIATVSLGEGPSQINHKEQQRTITIRLSPPAGMSTETVLRILEQDVLQPLRSSGVITQPYSVDMAGSADSLATAINTLGSTFLLALVISFLLMAALFESFLYPFVIMISVPLAAFGGVLGLALMNGVGVYQPLDTMTMMGFIILAGTVVNSAILIVHKSLQQMRNNGLAPDAAILAAVKTRIRPIFLTVSTSSLAVLPLVLAPGAGAEVYRGLGTVVIGGLLVSTVLTLFLVPALLSLVMSGRGYVLARWRKNEET</sequence>
<keyword evidence="1" id="KW-0812">Transmembrane</keyword>
<dbReference type="GO" id="GO:0005886">
    <property type="term" value="C:plasma membrane"/>
    <property type="evidence" value="ECO:0007669"/>
    <property type="project" value="TreeGrafter"/>
</dbReference>
<dbReference type="SUPFAM" id="SSF82866">
    <property type="entry name" value="Multidrug efflux transporter AcrB transmembrane domain"/>
    <property type="match status" value="1"/>
</dbReference>
<dbReference type="Gene3D" id="3.30.70.1440">
    <property type="entry name" value="Multidrug efflux transporter AcrB pore domain"/>
    <property type="match status" value="1"/>
</dbReference>
<organism evidence="2">
    <name type="scientific">marine sediment metagenome</name>
    <dbReference type="NCBI Taxonomy" id="412755"/>
    <lineage>
        <taxon>unclassified sequences</taxon>
        <taxon>metagenomes</taxon>
        <taxon>ecological metagenomes</taxon>
    </lineage>
</organism>
<feature type="transmembrane region" description="Helical" evidence="1">
    <location>
        <begin position="346"/>
        <end position="368"/>
    </location>
</feature>
<evidence type="ECO:0008006" key="3">
    <source>
        <dbReference type="Google" id="ProtNLM"/>
    </source>
</evidence>
<proteinExistence type="predicted"/>
<keyword evidence="1" id="KW-0472">Membrane</keyword>
<feature type="transmembrane region" description="Helical" evidence="1">
    <location>
        <begin position="265"/>
        <end position="285"/>
    </location>
</feature>
<feature type="transmembrane region" description="Helical" evidence="1">
    <location>
        <begin position="314"/>
        <end position="334"/>
    </location>
</feature>